<dbReference type="AlphaFoldDB" id="A0A022PYZ1"/>
<evidence type="ECO:0000313" key="2">
    <source>
        <dbReference type="Proteomes" id="UP000030748"/>
    </source>
</evidence>
<protein>
    <submittedName>
        <fullName evidence="1">Uncharacterized protein</fullName>
    </submittedName>
</protein>
<keyword evidence="2" id="KW-1185">Reference proteome</keyword>
<organism evidence="1 2">
    <name type="scientific">Erythranthe guttata</name>
    <name type="common">Yellow monkey flower</name>
    <name type="synonym">Mimulus guttatus</name>
    <dbReference type="NCBI Taxonomy" id="4155"/>
    <lineage>
        <taxon>Eukaryota</taxon>
        <taxon>Viridiplantae</taxon>
        <taxon>Streptophyta</taxon>
        <taxon>Embryophyta</taxon>
        <taxon>Tracheophyta</taxon>
        <taxon>Spermatophyta</taxon>
        <taxon>Magnoliopsida</taxon>
        <taxon>eudicotyledons</taxon>
        <taxon>Gunneridae</taxon>
        <taxon>Pentapetalae</taxon>
        <taxon>asterids</taxon>
        <taxon>lamiids</taxon>
        <taxon>Lamiales</taxon>
        <taxon>Phrymaceae</taxon>
        <taxon>Erythranthe</taxon>
    </lineage>
</organism>
<accession>A0A022PYZ1</accession>
<name>A0A022PYZ1_ERYGU</name>
<sequence length="61" mass="7085">MARRDARRNQNSAIPTNEVSLRIGGSKIRSRAAAENRRRIIDLLNILERKVIILSSSFFFW</sequence>
<gene>
    <name evidence="1" type="ORF">MIMGU_mgv1a022838mg</name>
</gene>
<proteinExistence type="predicted"/>
<dbReference type="EMBL" id="KI632259">
    <property type="protein sequence ID" value="EYU20734.1"/>
    <property type="molecule type" value="Genomic_DNA"/>
</dbReference>
<dbReference type="Proteomes" id="UP000030748">
    <property type="component" value="Unassembled WGS sequence"/>
</dbReference>
<evidence type="ECO:0000313" key="1">
    <source>
        <dbReference type="EMBL" id="EYU20734.1"/>
    </source>
</evidence>
<reference evidence="1 2" key="1">
    <citation type="journal article" date="2013" name="Proc. Natl. Acad. Sci. U.S.A.">
        <title>Fine-scale variation in meiotic recombination in Mimulus inferred from population shotgun sequencing.</title>
        <authorList>
            <person name="Hellsten U."/>
            <person name="Wright K.M."/>
            <person name="Jenkins J."/>
            <person name="Shu S."/>
            <person name="Yuan Y."/>
            <person name="Wessler S.R."/>
            <person name="Schmutz J."/>
            <person name="Willis J.H."/>
            <person name="Rokhsar D.S."/>
        </authorList>
    </citation>
    <scope>NUCLEOTIDE SEQUENCE [LARGE SCALE GENOMIC DNA]</scope>
    <source>
        <strain evidence="2">cv. DUN x IM62</strain>
    </source>
</reference>